<feature type="transmembrane region" description="Helical" evidence="6">
    <location>
        <begin position="172"/>
        <end position="194"/>
    </location>
</feature>
<keyword evidence="4 6" id="KW-1133">Transmembrane helix</keyword>
<dbReference type="AlphaFoldDB" id="A0ABD5Z8E4"/>
<comment type="similarity">
    <text evidence="2">Belongs to the TMEM19 family.</text>
</comment>
<evidence type="ECO:0000256" key="3">
    <source>
        <dbReference type="ARBA" id="ARBA00022692"/>
    </source>
</evidence>
<comment type="subcellular location">
    <subcellularLocation>
        <location evidence="1">Membrane</location>
        <topology evidence="1">Multi-pass membrane protein</topology>
    </subcellularLocation>
</comment>
<evidence type="ECO:0000256" key="6">
    <source>
        <dbReference type="SAM" id="Phobius"/>
    </source>
</evidence>
<dbReference type="Proteomes" id="UP001596447">
    <property type="component" value="Unassembled WGS sequence"/>
</dbReference>
<evidence type="ECO:0000256" key="5">
    <source>
        <dbReference type="ARBA" id="ARBA00023136"/>
    </source>
</evidence>
<evidence type="ECO:0000256" key="2">
    <source>
        <dbReference type="ARBA" id="ARBA00009012"/>
    </source>
</evidence>
<accession>A0ABD5Z8E4</accession>
<keyword evidence="3 6" id="KW-0812">Transmembrane</keyword>
<name>A0ABD5Z8E4_9EURY</name>
<feature type="transmembrane region" description="Helical" evidence="6">
    <location>
        <begin position="148"/>
        <end position="166"/>
    </location>
</feature>
<comment type="caution">
    <text evidence="7">The sequence shown here is derived from an EMBL/GenBank/DDBJ whole genome shotgun (WGS) entry which is preliminary data.</text>
</comment>
<evidence type="ECO:0000313" key="8">
    <source>
        <dbReference type="Proteomes" id="UP001596447"/>
    </source>
</evidence>
<dbReference type="RefSeq" id="WP_279528263.1">
    <property type="nucleotide sequence ID" value="NZ_CP122312.1"/>
</dbReference>
<keyword evidence="8" id="KW-1185">Reference proteome</keyword>
<feature type="transmembrane region" description="Helical" evidence="6">
    <location>
        <begin position="65"/>
        <end position="94"/>
    </location>
</feature>
<reference evidence="7 8" key="1">
    <citation type="journal article" date="2019" name="Int. J. Syst. Evol. Microbiol.">
        <title>The Global Catalogue of Microorganisms (GCM) 10K type strain sequencing project: providing services to taxonomists for standard genome sequencing and annotation.</title>
        <authorList>
            <consortium name="The Broad Institute Genomics Platform"/>
            <consortium name="The Broad Institute Genome Sequencing Center for Infectious Disease"/>
            <person name="Wu L."/>
            <person name="Ma J."/>
        </authorList>
    </citation>
    <scope>NUCLEOTIDE SEQUENCE [LARGE SCALE GENOMIC DNA]</scope>
    <source>
        <strain evidence="7 8">XZGYJ-43</strain>
    </source>
</reference>
<feature type="transmembrane region" description="Helical" evidence="6">
    <location>
        <begin position="238"/>
        <end position="259"/>
    </location>
</feature>
<dbReference type="GO" id="GO:0016020">
    <property type="term" value="C:membrane"/>
    <property type="evidence" value="ECO:0007669"/>
    <property type="project" value="UniProtKB-SubCell"/>
</dbReference>
<dbReference type="InterPro" id="IPR002794">
    <property type="entry name" value="DUF92_TMEM19"/>
</dbReference>
<evidence type="ECO:0000313" key="7">
    <source>
        <dbReference type="EMBL" id="MFC7201519.1"/>
    </source>
</evidence>
<dbReference type="EMBL" id="JBHTAR010000011">
    <property type="protein sequence ID" value="MFC7201519.1"/>
    <property type="molecule type" value="Genomic_DNA"/>
</dbReference>
<evidence type="ECO:0000256" key="4">
    <source>
        <dbReference type="ARBA" id="ARBA00022989"/>
    </source>
</evidence>
<evidence type="ECO:0000256" key="1">
    <source>
        <dbReference type="ARBA" id="ARBA00004141"/>
    </source>
</evidence>
<organism evidence="7 8">
    <name type="scientific">Halospeciosus flavus</name>
    <dbReference type="NCBI Taxonomy" id="3032283"/>
    <lineage>
        <taxon>Archaea</taxon>
        <taxon>Methanobacteriati</taxon>
        <taxon>Methanobacteriota</taxon>
        <taxon>Stenosarchaea group</taxon>
        <taxon>Halobacteria</taxon>
        <taxon>Halobacteriales</taxon>
        <taxon>Halobacteriaceae</taxon>
        <taxon>Halospeciosus</taxon>
    </lineage>
</organism>
<dbReference type="PANTHER" id="PTHR13353">
    <property type="entry name" value="TRANSMEMBRANE PROTEIN 19"/>
    <property type="match status" value="1"/>
</dbReference>
<feature type="transmembrane region" description="Helical" evidence="6">
    <location>
        <begin position="280"/>
        <end position="297"/>
    </location>
</feature>
<feature type="transmembrane region" description="Helical" evidence="6">
    <location>
        <begin position="414"/>
        <end position="433"/>
    </location>
</feature>
<keyword evidence="5 6" id="KW-0472">Membrane</keyword>
<dbReference type="PANTHER" id="PTHR13353:SF5">
    <property type="entry name" value="TRANSMEMBRANE PROTEIN 19"/>
    <property type="match status" value="1"/>
</dbReference>
<gene>
    <name evidence="7" type="ORF">ACFQJ9_19270</name>
</gene>
<feature type="transmembrane region" description="Helical" evidence="6">
    <location>
        <begin position="206"/>
        <end position="232"/>
    </location>
</feature>
<protein>
    <submittedName>
        <fullName evidence="7">DUF92 domain-containing protein</fullName>
    </submittedName>
</protein>
<feature type="transmembrane region" description="Helical" evidence="6">
    <location>
        <begin position="30"/>
        <end position="53"/>
    </location>
</feature>
<feature type="transmembrane region" description="Helical" evidence="6">
    <location>
        <begin position="114"/>
        <end position="136"/>
    </location>
</feature>
<dbReference type="Pfam" id="PF01940">
    <property type="entry name" value="DUF92"/>
    <property type="match status" value="1"/>
</dbReference>
<sequence>MTQSLRRAVGFALVASLSLSAPVLGRAAAVPFAVVALVAFVVTEGPLFELFAYPWDRQEERLDTLLGFALAATGLGVLVPLFDLPVGVYVATLLAVGYGDLGRVVARRYAPSEVAGATGFATLGFVAAFAGRVVTATLLGEPLLRPEYAFLAASGALLAGLLRAVFTDRDDPLILVSVALLLWLFADLAVAVTWTRVVVALGVTILFGYISYALGAASGAGMLTGVFLALLAVVLGDYGWFAVLVTFFGVGALATKYHYEEKKERGVAEENAGARGSGNVLGNSAAALLALLLFAASPRLPVDGAVFRFAFCASVATALADTLSSEIGGLYGPPRLITTLEEVDPGTDGGVTWQGEVAGLAGAALIALLAWLLLPLSLLGAAVVVVGGFAGMTADSLAGALIEGDVVGNQAVNFLATATGGVVGGLLALALGLV</sequence>
<proteinExistence type="inferred from homology"/>